<protein>
    <submittedName>
        <fullName evidence="2">Uncharacterized protein</fullName>
    </submittedName>
</protein>
<dbReference type="Proteomes" id="UP001168821">
    <property type="component" value="Unassembled WGS sequence"/>
</dbReference>
<accession>A0AA38M0I1</accession>
<comment type="caution">
    <text evidence="2">The sequence shown here is derived from an EMBL/GenBank/DDBJ whole genome shotgun (WGS) entry which is preliminary data.</text>
</comment>
<proteinExistence type="predicted"/>
<gene>
    <name evidence="2" type="ORF">Zmor_008934</name>
</gene>
<organism evidence="2 3">
    <name type="scientific">Zophobas morio</name>
    <dbReference type="NCBI Taxonomy" id="2755281"/>
    <lineage>
        <taxon>Eukaryota</taxon>
        <taxon>Metazoa</taxon>
        <taxon>Ecdysozoa</taxon>
        <taxon>Arthropoda</taxon>
        <taxon>Hexapoda</taxon>
        <taxon>Insecta</taxon>
        <taxon>Pterygota</taxon>
        <taxon>Neoptera</taxon>
        <taxon>Endopterygota</taxon>
        <taxon>Coleoptera</taxon>
        <taxon>Polyphaga</taxon>
        <taxon>Cucujiformia</taxon>
        <taxon>Tenebrionidae</taxon>
        <taxon>Zophobas</taxon>
    </lineage>
</organism>
<name>A0AA38M0I1_9CUCU</name>
<feature type="compositionally biased region" description="Polar residues" evidence="1">
    <location>
        <begin position="1"/>
        <end position="12"/>
    </location>
</feature>
<evidence type="ECO:0000313" key="3">
    <source>
        <dbReference type="Proteomes" id="UP001168821"/>
    </source>
</evidence>
<feature type="non-terminal residue" evidence="2">
    <location>
        <position position="1"/>
    </location>
</feature>
<dbReference type="EMBL" id="JALNTZ010002582">
    <property type="protein sequence ID" value="KAJ3616932.1"/>
    <property type="molecule type" value="Genomic_DNA"/>
</dbReference>
<feature type="region of interest" description="Disordered" evidence="1">
    <location>
        <begin position="1"/>
        <end position="22"/>
    </location>
</feature>
<evidence type="ECO:0000313" key="2">
    <source>
        <dbReference type="EMBL" id="KAJ3616932.1"/>
    </source>
</evidence>
<keyword evidence="3" id="KW-1185">Reference proteome</keyword>
<evidence type="ECO:0000256" key="1">
    <source>
        <dbReference type="SAM" id="MobiDB-lite"/>
    </source>
</evidence>
<dbReference type="AlphaFoldDB" id="A0AA38M0I1"/>
<sequence length="30" mass="3325">NSMDNAKMTPTTRDPPKGLCSINEEMQLMA</sequence>
<reference evidence="2" key="1">
    <citation type="journal article" date="2023" name="G3 (Bethesda)">
        <title>Whole genome assemblies of Zophobas morio and Tenebrio molitor.</title>
        <authorList>
            <person name="Kaur S."/>
            <person name="Stinson S.A."/>
            <person name="diCenzo G.C."/>
        </authorList>
    </citation>
    <scope>NUCLEOTIDE SEQUENCE</scope>
    <source>
        <strain evidence="2">QUZm001</strain>
    </source>
</reference>